<gene>
    <name evidence="3 4 5" type="primary">LOC106178479</name>
</gene>
<dbReference type="GeneID" id="106178479"/>
<keyword evidence="1" id="KW-1133">Transmembrane helix</keyword>
<accession>A0A1S3K3C1</accession>
<protein>
    <submittedName>
        <fullName evidence="3 4">Uncharacterized protein LOC106178479</fullName>
    </submittedName>
</protein>
<dbReference type="AlphaFoldDB" id="A0A1S3K3C1"/>
<sequence length="287" mass="33054">MEYGNLTFQIPFKTTDNPLYNSTLKPKDLKDDAGALYYVVAVVLIFGFSIILLIFSHVKNNRTDRYLMLHIKEMEKLRQQSKAFNTWPSNSYKRSEARLSKNRMPYNDSDADFRVYPLDIVEEYSIDNSDEANKLTPLSSNSSHLDTVFEFPKYMSLRETKHLTETEGYTKPSESVDEPTASHVNTDCYNTVCKNAGYKLDKSKETCAPSDKNMEHFEQTHYEKRDIYPAPHIVSRSQHIPAHAMSVPVSKQREAERRLALNVSRLSMYSRPVCHSVTDDDGTDIEI</sequence>
<organism evidence="2 5">
    <name type="scientific">Lingula anatina</name>
    <name type="common">Brachiopod</name>
    <name type="synonym">Lingula unguis</name>
    <dbReference type="NCBI Taxonomy" id="7574"/>
    <lineage>
        <taxon>Eukaryota</taxon>
        <taxon>Metazoa</taxon>
        <taxon>Spiralia</taxon>
        <taxon>Lophotrochozoa</taxon>
        <taxon>Brachiopoda</taxon>
        <taxon>Linguliformea</taxon>
        <taxon>Lingulata</taxon>
        <taxon>Lingulida</taxon>
        <taxon>Linguloidea</taxon>
        <taxon>Lingulidae</taxon>
        <taxon>Lingula</taxon>
    </lineage>
</organism>
<evidence type="ECO:0000256" key="1">
    <source>
        <dbReference type="SAM" id="Phobius"/>
    </source>
</evidence>
<evidence type="ECO:0000313" key="3">
    <source>
        <dbReference type="RefSeq" id="XP_013417125.1"/>
    </source>
</evidence>
<keyword evidence="1" id="KW-0812">Transmembrane</keyword>
<evidence type="ECO:0000313" key="4">
    <source>
        <dbReference type="RefSeq" id="XP_013417127.1"/>
    </source>
</evidence>
<feature type="transmembrane region" description="Helical" evidence="1">
    <location>
        <begin position="35"/>
        <end position="55"/>
    </location>
</feature>
<dbReference type="KEGG" id="lak:106178479"/>
<dbReference type="RefSeq" id="XP_013417127.1">
    <property type="nucleotide sequence ID" value="XM_013561673.1"/>
</dbReference>
<evidence type="ECO:0000313" key="2">
    <source>
        <dbReference type="Proteomes" id="UP000085678"/>
    </source>
</evidence>
<dbReference type="RefSeq" id="XP_013417128.1">
    <property type="nucleotide sequence ID" value="XM_013561674.1"/>
</dbReference>
<name>A0A1S3K3C1_LINAN</name>
<evidence type="ECO:0000313" key="5">
    <source>
        <dbReference type="RefSeq" id="XP_013417128.1"/>
    </source>
</evidence>
<reference evidence="3 4" key="1">
    <citation type="submission" date="2025-04" db="UniProtKB">
        <authorList>
            <consortium name="RefSeq"/>
        </authorList>
    </citation>
    <scope>IDENTIFICATION</scope>
    <source>
        <tissue evidence="3 4">Gonads</tissue>
    </source>
</reference>
<dbReference type="Proteomes" id="UP000085678">
    <property type="component" value="Unplaced"/>
</dbReference>
<dbReference type="RefSeq" id="XP_013417125.1">
    <property type="nucleotide sequence ID" value="XM_013561671.1"/>
</dbReference>
<keyword evidence="1" id="KW-0472">Membrane</keyword>
<proteinExistence type="predicted"/>
<keyword evidence="2" id="KW-1185">Reference proteome</keyword>